<reference evidence="1 2" key="1">
    <citation type="submission" date="2011-04" db="EMBL/GenBank/DDBJ databases">
        <title>Complete sequence of Cellulomonas fimi ATCC 484.</title>
        <authorList>
            <consortium name="US DOE Joint Genome Institute"/>
            <person name="Lucas S."/>
            <person name="Han J."/>
            <person name="Lapidus A."/>
            <person name="Cheng J.-F."/>
            <person name="Goodwin L."/>
            <person name="Pitluck S."/>
            <person name="Peters L."/>
            <person name="Chertkov O."/>
            <person name="Detter J.C."/>
            <person name="Han C."/>
            <person name="Tapia R."/>
            <person name="Land M."/>
            <person name="Hauser L."/>
            <person name="Kyrpides N."/>
            <person name="Ivanova N."/>
            <person name="Ovchinnikova G."/>
            <person name="Pagani I."/>
            <person name="Mead D."/>
            <person name="Brumm P."/>
            <person name="Woyke T."/>
        </authorList>
    </citation>
    <scope>NUCLEOTIDE SEQUENCE [LARGE SCALE GENOMIC DNA]</scope>
    <source>
        <strain evidence="2">ATCC 484 / DSM 20113 / JCM 1341 / NBRC 15513 / NCIMB 8980 / NCTC 7547</strain>
    </source>
</reference>
<sequence>MDRAHVGVVGPGTASAAELDVARAVGRGLAERGCVVLSGGLGGVMAAASQGAAEAGGTVVGLLPGDDRTDGNRWLTVAVPTGLGEVRNALLVRASDVVVAVGGSWGTLSEVALAVRTGVPVVAVGGWTVRAADGHEPGPPPDGGATAERLTAADPGRPAVHHVPDARAALALVDDVLGRR</sequence>
<dbReference type="RefSeq" id="WP_013772823.1">
    <property type="nucleotide sequence ID" value="NC_015514.1"/>
</dbReference>
<dbReference type="SUPFAM" id="SSF102405">
    <property type="entry name" value="MCP/YpsA-like"/>
    <property type="match status" value="1"/>
</dbReference>
<dbReference type="InterPro" id="IPR052341">
    <property type="entry name" value="LOG_family_nucleotidases"/>
</dbReference>
<dbReference type="Gene3D" id="3.40.50.450">
    <property type="match status" value="1"/>
</dbReference>
<dbReference type="InterPro" id="IPR005268">
    <property type="entry name" value="CHP00725"/>
</dbReference>
<dbReference type="Proteomes" id="UP000008460">
    <property type="component" value="Chromosome"/>
</dbReference>
<dbReference type="GO" id="GO:0005829">
    <property type="term" value="C:cytosol"/>
    <property type="evidence" value="ECO:0007669"/>
    <property type="project" value="TreeGrafter"/>
</dbReference>
<dbReference type="AlphaFoldDB" id="F4H4K5"/>
<dbReference type="InterPro" id="IPR041164">
    <property type="entry name" value="LDcluster4"/>
</dbReference>
<keyword evidence="2" id="KW-1185">Reference proteome</keyword>
<dbReference type="PANTHER" id="PTHR43393">
    <property type="entry name" value="CYTOKININ RIBOSIDE 5'-MONOPHOSPHATE PHOSPHORIBOHYDROLASE"/>
    <property type="match status" value="1"/>
</dbReference>
<dbReference type="HOGENOM" id="CLU_107614_1_1_11"/>
<dbReference type="Pfam" id="PF18306">
    <property type="entry name" value="LDcluster4"/>
    <property type="match status" value="1"/>
</dbReference>
<protein>
    <recommendedName>
        <fullName evidence="3">Rossmann fold nucleotide-binding protein</fullName>
    </recommendedName>
</protein>
<dbReference type="STRING" id="590998.Celf_3693"/>
<dbReference type="KEGG" id="cfi:Celf_3693"/>
<evidence type="ECO:0000313" key="2">
    <source>
        <dbReference type="Proteomes" id="UP000008460"/>
    </source>
</evidence>
<name>F4H4K5_CELFA</name>
<dbReference type="eggNOG" id="COG1611">
    <property type="taxonomic scope" value="Bacteria"/>
</dbReference>
<proteinExistence type="predicted"/>
<accession>F4H4K5</accession>
<dbReference type="EMBL" id="CP002666">
    <property type="protein sequence ID" value="AEE47800.1"/>
    <property type="molecule type" value="Genomic_DNA"/>
</dbReference>
<gene>
    <name evidence="1" type="ordered locus">Celf_3693</name>
</gene>
<organism evidence="1 2">
    <name type="scientific">Cellulomonas fimi (strain ATCC 484 / DSM 20113 / JCM 1341 / CCUG 24087 / LMG 16345 / NBRC 15513 / NCIMB 8980 / NCTC 7547 / NRS-133)</name>
    <dbReference type="NCBI Taxonomy" id="590998"/>
    <lineage>
        <taxon>Bacteria</taxon>
        <taxon>Bacillati</taxon>
        <taxon>Actinomycetota</taxon>
        <taxon>Actinomycetes</taxon>
        <taxon>Micrococcales</taxon>
        <taxon>Cellulomonadaceae</taxon>
        <taxon>Cellulomonas</taxon>
    </lineage>
</organism>
<dbReference type="PANTHER" id="PTHR43393:SF3">
    <property type="entry name" value="LYSINE DECARBOXYLASE-LIKE PROTEIN"/>
    <property type="match status" value="1"/>
</dbReference>
<evidence type="ECO:0008006" key="3">
    <source>
        <dbReference type="Google" id="ProtNLM"/>
    </source>
</evidence>
<evidence type="ECO:0000313" key="1">
    <source>
        <dbReference type="EMBL" id="AEE47800.1"/>
    </source>
</evidence>
<dbReference type="NCBIfam" id="TIGR00725">
    <property type="entry name" value="TIGR00725 family protein"/>
    <property type="match status" value="1"/>
</dbReference>